<proteinExistence type="predicted"/>
<sequence>MIQKTTYSGTMCTVSGKNECLCALAVVFGSTHVAGAIVEKLLPLRVSRKCTGRCSGRSPRSVGGWHRKTGVWELWIASAVVVWSAVPSPPPNVVSLFDELVQPFLSSFRSMLSFFHSSLALFSLNMPSLVFPALHSLSHGADQFRFVDRVRRVASCFAASFGVGGGASCGGRPACDVCIGAVSVCVGVGWRQTVGAVETAAHQLDLHGVHFAGESATDFAAHVLRSGPLCCPHSPHPPFLSDFRNPRTQPLCLLIGLGQAVLDECCSFRKEELQLFGLSLGRFSKHSAARASPDWAEDPALPSVAVGGDGAEWRWIRKEKGTGIPVESEWRSVHDCDCVASDTQKSTENERTSDSGHGSAVAVVPVDGCVLADVASEERGDLSGGKCGLDCGVGEVVNDVPSLPHHSHPPLAASAALPEVPRFVSIITRCCSQMRFCRRWLGFCARCLGRSTRSGG</sequence>
<protein>
    <submittedName>
        <fullName evidence="1">Uncharacterized protein</fullName>
    </submittedName>
</protein>
<accession>A0ABQ9X666</accession>
<evidence type="ECO:0000313" key="1">
    <source>
        <dbReference type="EMBL" id="KAK2947239.1"/>
    </source>
</evidence>
<dbReference type="Proteomes" id="UP001281761">
    <property type="component" value="Unassembled WGS sequence"/>
</dbReference>
<reference evidence="1 2" key="1">
    <citation type="journal article" date="2022" name="bioRxiv">
        <title>Genomics of Preaxostyla Flagellates Illuminates Evolutionary Transitions and the Path Towards Mitochondrial Loss.</title>
        <authorList>
            <person name="Novak L.V.F."/>
            <person name="Treitli S.C."/>
            <person name="Pyrih J."/>
            <person name="Halakuc P."/>
            <person name="Pipaliya S.V."/>
            <person name="Vacek V."/>
            <person name="Brzon O."/>
            <person name="Soukal P."/>
            <person name="Eme L."/>
            <person name="Dacks J.B."/>
            <person name="Karnkowska A."/>
            <person name="Elias M."/>
            <person name="Hampl V."/>
        </authorList>
    </citation>
    <scope>NUCLEOTIDE SEQUENCE [LARGE SCALE GENOMIC DNA]</scope>
    <source>
        <strain evidence="1">NAU3</strain>
        <tissue evidence="1">Gut</tissue>
    </source>
</reference>
<gene>
    <name evidence="1" type="ORF">BLNAU_17800</name>
</gene>
<comment type="caution">
    <text evidence="1">The sequence shown here is derived from an EMBL/GenBank/DDBJ whole genome shotgun (WGS) entry which is preliminary data.</text>
</comment>
<organism evidence="1 2">
    <name type="scientific">Blattamonas nauphoetae</name>
    <dbReference type="NCBI Taxonomy" id="2049346"/>
    <lineage>
        <taxon>Eukaryota</taxon>
        <taxon>Metamonada</taxon>
        <taxon>Preaxostyla</taxon>
        <taxon>Oxymonadida</taxon>
        <taxon>Blattamonas</taxon>
    </lineage>
</organism>
<dbReference type="EMBL" id="JARBJD010000206">
    <property type="protein sequence ID" value="KAK2947239.1"/>
    <property type="molecule type" value="Genomic_DNA"/>
</dbReference>
<keyword evidence="2" id="KW-1185">Reference proteome</keyword>
<evidence type="ECO:0000313" key="2">
    <source>
        <dbReference type="Proteomes" id="UP001281761"/>
    </source>
</evidence>
<name>A0ABQ9X666_9EUKA</name>